<dbReference type="AlphaFoldDB" id="A0A853KB02"/>
<protein>
    <recommendedName>
        <fullName evidence="4">Mandelate racemase/muconate lactonizing enzyme C-terminal domain-containing protein</fullName>
    </recommendedName>
</protein>
<comment type="cofactor">
    <cofactor evidence="1">
        <name>Mg(2+)</name>
        <dbReference type="ChEBI" id="CHEBI:18420"/>
    </cofactor>
</comment>
<sequence length="366" mass="40462">MKITGFKVYPLSVPLEKPIVTSFGVMKSRQACILELSTDDGISGWGESWINYPQWGLQERTATLNAICERIIGSDVSDPKAFNTWLKSLFSVIARQWGAVGPILQAISAVDLAIWDVVAKSKHVPVYKLLGGTHKQVRVYGSGIAPDDIEKRLNEAIELGYQAVKVKIGFDYESDIRAVKHARDIWGDRHLMLDANQGWTLDEALKIFLDLASYHPCWIEEPLAADDKDGLVRLSAQSSLPIAVGENLYGNEFHQIVDAGSAHYIQPDLTKMGGLSSALEVVKWCADQGITVVPHVFGTALSIVASSHFNAITQSPWLEVDMNDNPFRSNLLVEGLNICGGYQNLSEKPGWGVELDRKMLKRFQAL</sequence>
<dbReference type="SFLD" id="SFLDG00179">
    <property type="entry name" value="mandelate_racemase"/>
    <property type="match status" value="1"/>
</dbReference>
<dbReference type="InterPro" id="IPR046945">
    <property type="entry name" value="RHMD-like"/>
</dbReference>
<dbReference type="InterPro" id="IPR018110">
    <property type="entry name" value="Mandel_Rmase/mucon_lact_enz_CS"/>
</dbReference>
<proteinExistence type="predicted"/>
<evidence type="ECO:0000313" key="6">
    <source>
        <dbReference type="Proteomes" id="UP000077421"/>
    </source>
</evidence>
<organism evidence="5 6">
    <name type="scientific">Ferroacidibacillus organovorans</name>
    <dbReference type="NCBI Taxonomy" id="1765683"/>
    <lineage>
        <taxon>Bacteria</taxon>
        <taxon>Bacillati</taxon>
        <taxon>Bacillota</taxon>
        <taxon>Bacilli</taxon>
        <taxon>Bacillales</taxon>
        <taxon>Alicyclobacillaceae</taxon>
        <taxon>Ferroacidibacillus</taxon>
    </lineage>
</organism>
<reference evidence="5 6" key="1">
    <citation type="submission" date="2016-02" db="EMBL/GenBank/DDBJ databases">
        <title>Draft genome sequence of Acidibacillus ferrooxidans SLC66.</title>
        <authorList>
            <person name="Oliveira G."/>
            <person name="Nancucheo I."/>
            <person name="Dall'Agnol H."/>
            <person name="Johnson B."/>
            <person name="Oliveira R."/>
            <person name="Nunes G.L."/>
            <person name="Tzotzos G."/>
            <person name="Orellana S.C."/>
            <person name="Salim A.C."/>
            <person name="Araujo F.M."/>
        </authorList>
    </citation>
    <scope>NUCLEOTIDE SEQUENCE [LARGE SCALE GENOMIC DNA]</scope>
    <source>
        <strain evidence="5 6">SLC66</strain>
    </source>
</reference>
<feature type="domain" description="Mandelate racemase/muconate lactonizing enzyme C-terminal" evidence="4">
    <location>
        <begin position="146"/>
        <end position="241"/>
    </location>
</feature>
<dbReference type="SFLD" id="SFLDS00001">
    <property type="entry name" value="Enolase"/>
    <property type="match status" value="1"/>
</dbReference>
<dbReference type="GO" id="GO:0009063">
    <property type="term" value="P:amino acid catabolic process"/>
    <property type="evidence" value="ECO:0007669"/>
    <property type="project" value="InterPro"/>
</dbReference>
<dbReference type="Pfam" id="PF02746">
    <property type="entry name" value="MR_MLE_N"/>
    <property type="match status" value="1"/>
</dbReference>
<dbReference type="GO" id="GO:0016052">
    <property type="term" value="P:carbohydrate catabolic process"/>
    <property type="evidence" value="ECO:0007669"/>
    <property type="project" value="TreeGrafter"/>
</dbReference>
<dbReference type="InterPro" id="IPR029017">
    <property type="entry name" value="Enolase-like_N"/>
</dbReference>
<dbReference type="PANTHER" id="PTHR13794:SF58">
    <property type="entry name" value="MITOCHONDRIAL ENOLASE SUPERFAMILY MEMBER 1"/>
    <property type="match status" value="1"/>
</dbReference>
<dbReference type="InterPro" id="IPR029065">
    <property type="entry name" value="Enolase_C-like"/>
</dbReference>
<dbReference type="PROSITE" id="PS00909">
    <property type="entry name" value="MR_MLE_2"/>
    <property type="match status" value="1"/>
</dbReference>
<dbReference type="Proteomes" id="UP000077421">
    <property type="component" value="Unassembled WGS sequence"/>
</dbReference>
<dbReference type="PANTHER" id="PTHR13794">
    <property type="entry name" value="ENOLASE SUPERFAMILY, MANDELATE RACEMASE"/>
    <property type="match status" value="1"/>
</dbReference>
<evidence type="ECO:0000256" key="1">
    <source>
        <dbReference type="ARBA" id="ARBA00001946"/>
    </source>
</evidence>
<dbReference type="GO" id="GO:0000287">
    <property type="term" value="F:magnesium ion binding"/>
    <property type="evidence" value="ECO:0007669"/>
    <property type="project" value="TreeGrafter"/>
</dbReference>
<dbReference type="OrthoDB" id="9775391at2"/>
<dbReference type="GO" id="GO:0016836">
    <property type="term" value="F:hydro-lyase activity"/>
    <property type="evidence" value="ECO:0007669"/>
    <property type="project" value="TreeGrafter"/>
</dbReference>
<dbReference type="Gene3D" id="3.30.390.10">
    <property type="entry name" value="Enolase-like, N-terminal domain"/>
    <property type="match status" value="1"/>
</dbReference>
<dbReference type="InterPro" id="IPR036849">
    <property type="entry name" value="Enolase-like_C_sf"/>
</dbReference>
<keyword evidence="2" id="KW-0479">Metal-binding</keyword>
<dbReference type="Gene3D" id="3.20.20.120">
    <property type="entry name" value="Enolase-like C-terminal domain"/>
    <property type="match status" value="1"/>
</dbReference>
<dbReference type="InterPro" id="IPR013341">
    <property type="entry name" value="Mandelate_racemase_N_dom"/>
</dbReference>
<dbReference type="SMART" id="SM00922">
    <property type="entry name" value="MR_MLE"/>
    <property type="match status" value="1"/>
</dbReference>
<evidence type="ECO:0000256" key="2">
    <source>
        <dbReference type="ARBA" id="ARBA00022723"/>
    </source>
</evidence>
<dbReference type="SUPFAM" id="SSF54826">
    <property type="entry name" value="Enolase N-terminal domain-like"/>
    <property type="match status" value="1"/>
</dbReference>
<evidence type="ECO:0000259" key="4">
    <source>
        <dbReference type="SMART" id="SM00922"/>
    </source>
</evidence>
<evidence type="ECO:0000313" key="5">
    <source>
        <dbReference type="EMBL" id="OAG94023.1"/>
    </source>
</evidence>
<gene>
    <name evidence="5" type="ORF">AYW79_07815</name>
</gene>
<accession>A0A853KB02</accession>
<name>A0A853KB02_9BACL</name>
<comment type="caution">
    <text evidence="5">The sequence shown here is derived from an EMBL/GenBank/DDBJ whole genome shotgun (WGS) entry which is preliminary data.</text>
</comment>
<dbReference type="RefSeq" id="WP_067564146.1">
    <property type="nucleotide sequence ID" value="NZ_LSUQ01000018.1"/>
</dbReference>
<dbReference type="Pfam" id="PF13378">
    <property type="entry name" value="MR_MLE_C"/>
    <property type="match status" value="1"/>
</dbReference>
<dbReference type="InterPro" id="IPR013342">
    <property type="entry name" value="Mandelate_racemase_C"/>
</dbReference>
<dbReference type="SUPFAM" id="SSF51604">
    <property type="entry name" value="Enolase C-terminal domain-like"/>
    <property type="match status" value="1"/>
</dbReference>
<keyword evidence="3" id="KW-0460">Magnesium</keyword>
<dbReference type="CDD" id="cd03316">
    <property type="entry name" value="MR_like"/>
    <property type="match status" value="1"/>
</dbReference>
<dbReference type="EMBL" id="LSUQ01000018">
    <property type="protein sequence ID" value="OAG94023.1"/>
    <property type="molecule type" value="Genomic_DNA"/>
</dbReference>
<evidence type="ECO:0000256" key="3">
    <source>
        <dbReference type="ARBA" id="ARBA00022842"/>
    </source>
</evidence>